<comment type="caution">
    <text evidence="1">The sequence shown here is derived from an EMBL/GenBank/DDBJ whole genome shotgun (WGS) entry which is preliminary data.</text>
</comment>
<gene>
    <name evidence="1" type="ORF">FB458_1424</name>
</gene>
<evidence type="ECO:0000313" key="2">
    <source>
        <dbReference type="Proteomes" id="UP000317893"/>
    </source>
</evidence>
<reference evidence="1 2" key="1">
    <citation type="submission" date="2019-06" db="EMBL/GenBank/DDBJ databases">
        <title>Sequencing the genomes of 1000 actinobacteria strains.</title>
        <authorList>
            <person name="Klenk H.-P."/>
        </authorList>
    </citation>
    <scope>NUCLEOTIDE SEQUENCE [LARGE SCALE GENOMIC DNA]</scope>
    <source>
        <strain evidence="1 2">DSM 18607</strain>
    </source>
</reference>
<accession>A0A542DZ22</accession>
<keyword evidence="2" id="KW-1185">Reference proteome</keyword>
<name>A0A542DZ22_9MICO</name>
<evidence type="ECO:0000313" key="1">
    <source>
        <dbReference type="EMBL" id="TQJ08338.1"/>
    </source>
</evidence>
<proteinExistence type="predicted"/>
<dbReference type="EMBL" id="VFMN01000001">
    <property type="protein sequence ID" value="TQJ08338.1"/>
    <property type="molecule type" value="Genomic_DNA"/>
</dbReference>
<dbReference type="AlphaFoldDB" id="A0A542DZ22"/>
<sequence length="38" mass="4415">MARAKRTAFTALGWVAWQLLARVGVPAAKRKVRERRHR</sequence>
<organism evidence="1 2">
    <name type="scientific">Lapillicoccus jejuensis</name>
    <dbReference type="NCBI Taxonomy" id="402171"/>
    <lineage>
        <taxon>Bacteria</taxon>
        <taxon>Bacillati</taxon>
        <taxon>Actinomycetota</taxon>
        <taxon>Actinomycetes</taxon>
        <taxon>Micrococcales</taxon>
        <taxon>Intrasporangiaceae</taxon>
        <taxon>Lapillicoccus</taxon>
    </lineage>
</organism>
<protein>
    <submittedName>
        <fullName evidence="1">Uncharacterized protein</fullName>
    </submittedName>
</protein>
<dbReference type="Proteomes" id="UP000317893">
    <property type="component" value="Unassembled WGS sequence"/>
</dbReference>